<feature type="transmembrane region" description="Helical" evidence="6">
    <location>
        <begin position="124"/>
        <end position="144"/>
    </location>
</feature>
<comment type="caution">
    <text evidence="7">The sequence shown here is derived from an EMBL/GenBank/DDBJ whole genome shotgun (WGS) entry which is preliminary data.</text>
</comment>
<dbReference type="InterPro" id="IPR003339">
    <property type="entry name" value="ABC/ECF_trnsptr_transmembrane"/>
</dbReference>
<feature type="transmembrane region" description="Helical" evidence="6">
    <location>
        <begin position="60"/>
        <end position="76"/>
    </location>
</feature>
<feature type="transmembrane region" description="Helical" evidence="6">
    <location>
        <begin position="36"/>
        <end position="54"/>
    </location>
</feature>
<proteinExistence type="predicted"/>
<dbReference type="InterPro" id="IPR051611">
    <property type="entry name" value="ECF_transporter_component"/>
</dbReference>
<comment type="subcellular location">
    <subcellularLocation>
        <location evidence="1">Cell membrane</location>
        <topology evidence="1">Multi-pass membrane protein</topology>
    </subcellularLocation>
</comment>
<feature type="transmembrane region" description="Helical" evidence="6">
    <location>
        <begin position="156"/>
        <end position="177"/>
    </location>
</feature>
<evidence type="ECO:0000313" key="7">
    <source>
        <dbReference type="EMBL" id="MBD2150874.1"/>
    </source>
</evidence>
<keyword evidence="4 6" id="KW-1133">Transmembrane helix</keyword>
<dbReference type="EMBL" id="JACJPY010000035">
    <property type="protein sequence ID" value="MBD2150874.1"/>
    <property type="molecule type" value="Genomic_DNA"/>
</dbReference>
<protein>
    <submittedName>
        <fullName evidence="7">Cobalt ECF transporter T component CbiQ</fullName>
    </submittedName>
</protein>
<dbReference type="Proteomes" id="UP000631421">
    <property type="component" value="Unassembled WGS sequence"/>
</dbReference>
<feature type="transmembrane region" description="Helical" evidence="6">
    <location>
        <begin position="88"/>
        <end position="104"/>
    </location>
</feature>
<dbReference type="PANTHER" id="PTHR34857">
    <property type="entry name" value="SLL0384 PROTEIN"/>
    <property type="match status" value="1"/>
</dbReference>
<evidence type="ECO:0000256" key="2">
    <source>
        <dbReference type="ARBA" id="ARBA00022475"/>
    </source>
</evidence>
<feature type="transmembrane region" description="Helical" evidence="6">
    <location>
        <begin position="261"/>
        <end position="284"/>
    </location>
</feature>
<reference evidence="7" key="2">
    <citation type="submission" date="2020-08" db="EMBL/GenBank/DDBJ databases">
        <authorList>
            <person name="Chen M."/>
            <person name="Teng W."/>
            <person name="Zhao L."/>
            <person name="Hu C."/>
            <person name="Zhou Y."/>
            <person name="Han B."/>
            <person name="Song L."/>
            <person name="Shu W."/>
        </authorList>
    </citation>
    <scope>NUCLEOTIDE SEQUENCE</scope>
    <source>
        <strain evidence="7">FACHB-1277</strain>
    </source>
</reference>
<name>A0A926Z8B1_9CYAN</name>
<dbReference type="RefSeq" id="WP_190351238.1">
    <property type="nucleotide sequence ID" value="NZ_JACJPY010000035.1"/>
</dbReference>
<evidence type="ECO:0000256" key="4">
    <source>
        <dbReference type="ARBA" id="ARBA00022989"/>
    </source>
</evidence>
<keyword evidence="8" id="KW-1185">Reference proteome</keyword>
<evidence type="ECO:0000313" key="8">
    <source>
        <dbReference type="Proteomes" id="UP000631421"/>
    </source>
</evidence>
<evidence type="ECO:0000256" key="3">
    <source>
        <dbReference type="ARBA" id="ARBA00022692"/>
    </source>
</evidence>
<evidence type="ECO:0000256" key="5">
    <source>
        <dbReference type="ARBA" id="ARBA00023136"/>
    </source>
</evidence>
<keyword evidence="3 6" id="KW-0812">Transmembrane</keyword>
<dbReference type="Pfam" id="PF02361">
    <property type="entry name" value="CbiQ"/>
    <property type="match status" value="1"/>
</dbReference>
<reference evidence="7" key="1">
    <citation type="journal article" date="2015" name="ISME J.">
        <title>Draft Genome Sequence of Streptomyces incarnatus NRRL8089, which Produces the Nucleoside Antibiotic Sinefungin.</title>
        <authorList>
            <person name="Oshima K."/>
            <person name="Hattori M."/>
            <person name="Shimizu H."/>
            <person name="Fukuda K."/>
            <person name="Nemoto M."/>
            <person name="Inagaki K."/>
            <person name="Tamura T."/>
        </authorList>
    </citation>
    <scope>NUCLEOTIDE SEQUENCE</scope>
    <source>
        <strain evidence="7">FACHB-1277</strain>
    </source>
</reference>
<evidence type="ECO:0000256" key="1">
    <source>
        <dbReference type="ARBA" id="ARBA00004651"/>
    </source>
</evidence>
<dbReference type="NCBIfam" id="TIGR02454">
    <property type="entry name" value="ECF_T_CbiQ"/>
    <property type="match status" value="1"/>
</dbReference>
<dbReference type="AlphaFoldDB" id="A0A926Z8B1"/>
<dbReference type="InterPro" id="IPR012809">
    <property type="entry name" value="ECF_CbiQ"/>
</dbReference>
<sequence>MVLLPLPSPIFVLLHIHPLHRPELSNRDRLNIWHQLAVHTRLLCIFLLVFAIALTPNGRWLTWLIYGIAAMPILYWSQVNLKLLAQRMAIELGFASVALLGTLFRQGGELLWQWHWLQISTNGLIVLGSVSIKAFLSLLLLNILTLSTSIPLLLQALVILKMPPLLVSIMAAMYRYIGVLTQEFQSMRLAAQSRNFAPQNLYALHRRDRPWQRQVLGNMLGMLFIRTYNRGDRIHQAMIARGYQGIPMTVKSVAMGWRDRLTLGGVIFIILLGQTLEQIIYITLR</sequence>
<keyword evidence="2" id="KW-1003">Cell membrane</keyword>
<dbReference type="GO" id="GO:0006824">
    <property type="term" value="P:cobalt ion transport"/>
    <property type="evidence" value="ECO:0007669"/>
    <property type="project" value="InterPro"/>
</dbReference>
<dbReference type="PANTHER" id="PTHR34857:SF2">
    <property type="entry name" value="SLL0384 PROTEIN"/>
    <property type="match status" value="1"/>
</dbReference>
<keyword evidence="5 6" id="KW-0472">Membrane</keyword>
<evidence type="ECO:0000256" key="6">
    <source>
        <dbReference type="SAM" id="Phobius"/>
    </source>
</evidence>
<dbReference type="GO" id="GO:0043190">
    <property type="term" value="C:ATP-binding cassette (ABC) transporter complex"/>
    <property type="evidence" value="ECO:0007669"/>
    <property type="project" value="InterPro"/>
</dbReference>
<organism evidence="7 8">
    <name type="scientific">Pseudanabaena cinerea FACHB-1277</name>
    <dbReference type="NCBI Taxonomy" id="2949581"/>
    <lineage>
        <taxon>Bacteria</taxon>
        <taxon>Bacillati</taxon>
        <taxon>Cyanobacteriota</taxon>
        <taxon>Cyanophyceae</taxon>
        <taxon>Pseudanabaenales</taxon>
        <taxon>Pseudanabaenaceae</taxon>
        <taxon>Pseudanabaena</taxon>
        <taxon>Pseudanabaena cinerea</taxon>
    </lineage>
</organism>
<dbReference type="CDD" id="cd16914">
    <property type="entry name" value="EcfT"/>
    <property type="match status" value="1"/>
</dbReference>
<accession>A0A926Z8B1</accession>
<gene>
    <name evidence="7" type="primary">cbiQ</name>
    <name evidence="7" type="ORF">H6F44_12195</name>
</gene>